<comment type="catalytic activity">
    <reaction evidence="4">
        <text>L-aspartate + L-glutamine + ATP + H2O = L-asparagine + L-glutamate + AMP + diphosphate + H(+)</text>
        <dbReference type="Rhea" id="RHEA:12228"/>
        <dbReference type="ChEBI" id="CHEBI:15377"/>
        <dbReference type="ChEBI" id="CHEBI:15378"/>
        <dbReference type="ChEBI" id="CHEBI:29985"/>
        <dbReference type="ChEBI" id="CHEBI:29991"/>
        <dbReference type="ChEBI" id="CHEBI:30616"/>
        <dbReference type="ChEBI" id="CHEBI:33019"/>
        <dbReference type="ChEBI" id="CHEBI:58048"/>
        <dbReference type="ChEBI" id="CHEBI:58359"/>
        <dbReference type="ChEBI" id="CHEBI:456215"/>
        <dbReference type="EC" id="6.3.5.4"/>
    </reaction>
</comment>
<evidence type="ECO:0000256" key="4">
    <source>
        <dbReference type="ARBA" id="ARBA00048741"/>
    </source>
</evidence>
<dbReference type="InterPro" id="IPR051786">
    <property type="entry name" value="ASN_synthetase/amidase"/>
</dbReference>
<dbReference type="Gene3D" id="3.40.50.620">
    <property type="entry name" value="HUPs"/>
    <property type="match status" value="1"/>
</dbReference>
<protein>
    <recommendedName>
        <fullName evidence="2">asparagine synthase (glutamine-hydrolyzing)</fullName>
        <ecNumber evidence="2">6.3.5.4</ecNumber>
    </recommendedName>
</protein>
<dbReference type="InterPro" id="IPR001962">
    <property type="entry name" value="Asn_synthase"/>
</dbReference>
<dbReference type="PANTHER" id="PTHR43284">
    <property type="entry name" value="ASPARAGINE SYNTHETASE (GLUTAMINE-HYDROLYZING)"/>
    <property type="match status" value="1"/>
</dbReference>
<dbReference type="GO" id="GO:0004066">
    <property type="term" value="F:asparagine synthase (glutamine-hydrolyzing) activity"/>
    <property type="evidence" value="ECO:0007669"/>
    <property type="project" value="UniProtKB-EC"/>
</dbReference>
<evidence type="ECO:0000313" key="7">
    <source>
        <dbReference type="Proteomes" id="UP001240236"/>
    </source>
</evidence>
<reference evidence="6 7" key="1">
    <citation type="submission" date="2023-07" db="EMBL/GenBank/DDBJ databases">
        <title>Sequencing the genomes of 1000 actinobacteria strains.</title>
        <authorList>
            <person name="Klenk H.-P."/>
        </authorList>
    </citation>
    <scope>NUCLEOTIDE SEQUENCE [LARGE SCALE GENOMIC DNA]</scope>
    <source>
        <strain evidence="6 7">DSM 44709</strain>
    </source>
</reference>
<dbReference type="AlphaFoldDB" id="A0AAE3VW50"/>
<accession>A0AAE3VW50</accession>
<dbReference type="PANTHER" id="PTHR43284:SF1">
    <property type="entry name" value="ASPARAGINE SYNTHETASE"/>
    <property type="match status" value="1"/>
</dbReference>
<organism evidence="6 7">
    <name type="scientific">Catenuloplanes indicus</name>
    <dbReference type="NCBI Taxonomy" id="137267"/>
    <lineage>
        <taxon>Bacteria</taxon>
        <taxon>Bacillati</taxon>
        <taxon>Actinomycetota</taxon>
        <taxon>Actinomycetes</taxon>
        <taxon>Micromonosporales</taxon>
        <taxon>Micromonosporaceae</taxon>
        <taxon>Catenuloplanes</taxon>
    </lineage>
</organism>
<keyword evidence="7" id="KW-1185">Reference proteome</keyword>
<dbReference type="RefSeq" id="WP_307236582.1">
    <property type="nucleotide sequence ID" value="NZ_JAUSUZ010000001.1"/>
</dbReference>
<dbReference type="GO" id="GO:0006529">
    <property type="term" value="P:asparagine biosynthetic process"/>
    <property type="evidence" value="ECO:0007669"/>
    <property type="project" value="UniProtKB-KW"/>
</dbReference>
<dbReference type="Proteomes" id="UP001240236">
    <property type="component" value="Unassembled WGS sequence"/>
</dbReference>
<dbReference type="SUPFAM" id="SSF52402">
    <property type="entry name" value="Adenine nucleotide alpha hydrolases-like"/>
    <property type="match status" value="1"/>
</dbReference>
<name>A0AAE3VW50_9ACTN</name>
<sequence>MFRPRHIAGLPDWFLVIPDGPATAAAAERLRPFAGRIVGHPGERPWLLGRWTVERLTVGTAGDVTVAVSGTHLVPVEDARRAAERVRATGRVDGTLLDAPGSYHVIVRAGSGTYLRGGATEVRRAFVTRSGPAPLAADRADVLAALYDADLDLTRLALHLLDPQTLHPLAGTPVWAGIDAVPAGSWARIDTAGRVGFRRWWNPPEPVTPMAAAADGLRDALTDAVRVRTAGRPLVTTDLGGLDSTAVCSVAVTRGGTAVAAYTVDVHDPLGDDVRWAERTVAALGIEHHLVPAARMPMTYDGLTGPGENWDEPCLTTVDRNRWKTLMRMAVDRGSTLHLTGIGGDELLYGSVAHLHTLLRRRPRLSWRALRGFEAKYRWPRGEMLRQLADRRPYRAWLARTGDELTAPPPSLREPLLDWGSPPRLPPWTTPDAAAAVRALLRAEATDAEPLAPSRGRHRELEAIRSLSRTTRQLRQMAAPLGLDYAAPYYDDRVAEAALRTDPADRITPWRYKPLIVEAMRGVVPEASRDRATKANAMVEEESGLRRYRGDLLALCDDSRLARLGLIDAAAFRAACARPPAGDLQIGVLHQTLACEVWLRSLEESAVPAGGGPR</sequence>
<dbReference type="InterPro" id="IPR014729">
    <property type="entry name" value="Rossmann-like_a/b/a_fold"/>
</dbReference>
<evidence type="ECO:0000256" key="2">
    <source>
        <dbReference type="ARBA" id="ARBA00012737"/>
    </source>
</evidence>
<evidence type="ECO:0000313" key="6">
    <source>
        <dbReference type="EMBL" id="MDQ0364824.1"/>
    </source>
</evidence>
<dbReference type="EC" id="6.3.5.4" evidence="2"/>
<dbReference type="EMBL" id="JAUSUZ010000001">
    <property type="protein sequence ID" value="MDQ0364824.1"/>
    <property type="molecule type" value="Genomic_DNA"/>
</dbReference>
<keyword evidence="6" id="KW-0436">Ligase</keyword>
<evidence type="ECO:0000259" key="5">
    <source>
        <dbReference type="Pfam" id="PF00733"/>
    </source>
</evidence>
<evidence type="ECO:0000256" key="1">
    <source>
        <dbReference type="ARBA" id="ARBA00005187"/>
    </source>
</evidence>
<proteinExistence type="predicted"/>
<comment type="pathway">
    <text evidence="1">Amino-acid biosynthesis; L-asparagine biosynthesis; L-asparagine from L-aspartate (L-Gln route): step 1/1.</text>
</comment>
<keyword evidence="3" id="KW-0028">Amino-acid biosynthesis</keyword>
<evidence type="ECO:0000256" key="3">
    <source>
        <dbReference type="ARBA" id="ARBA00022888"/>
    </source>
</evidence>
<dbReference type="Pfam" id="PF00733">
    <property type="entry name" value="Asn_synthase"/>
    <property type="match status" value="1"/>
</dbReference>
<comment type="caution">
    <text evidence="6">The sequence shown here is derived from an EMBL/GenBank/DDBJ whole genome shotgun (WGS) entry which is preliminary data.</text>
</comment>
<keyword evidence="3" id="KW-0061">Asparagine biosynthesis</keyword>
<gene>
    <name evidence="6" type="ORF">J2S42_001493</name>
</gene>
<feature type="domain" description="Asparagine synthetase" evidence="5">
    <location>
        <begin position="217"/>
        <end position="600"/>
    </location>
</feature>